<protein>
    <submittedName>
        <fullName evidence="2">Uncharacterized protein</fullName>
    </submittedName>
</protein>
<evidence type="ECO:0000313" key="3">
    <source>
        <dbReference type="Proteomes" id="UP001183643"/>
    </source>
</evidence>
<dbReference type="AlphaFoldDB" id="A0AAE4CB60"/>
<dbReference type="RefSeq" id="WP_310370186.1">
    <property type="nucleotide sequence ID" value="NZ_JAVDYB010000001.1"/>
</dbReference>
<evidence type="ECO:0000313" key="2">
    <source>
        <dbReference type="EMBL" id="MDR7277722.1"/>
    </source>
</evidence>
<proteinExistence type="predicted"/>
<organism evidence="2 3">
    <name type="scientific">Catenuloplanes atrovinosus</name>
    <dbReference type="NCBI Taxonomy" id="137266"/>
    <lineage>
        <taxon>Bacteria</taxon>
        <taxon>Bacillati</taxon>
        <taxon>Actinomycetota</taxon>
        <taxon>Actinomycetes</taxon>
        <taxon>Micromonosporales</taxon>
        <taxon>Micromonosporaceae</taxon>
        <taxon>Catenuloplanes</taxon>
    </lineage>
</organism>
<dbReference type="Proteomes" id="UP001183643">
    <property type="component" value="Unassembled WGS sequence"/>
</dbReference>
<name>A0AAE4CB60_9ACTN</name>
<gene>
    <name evidence="2" type="ORF">J2S41_004500</name>
</gene>
<comment type="caution">
    <text evidence="2">The sequence shown here is derived from an EMBL/GenBank/DDBJ whole genome shotgun (WGS) entry which is preliminary data.</text>
</comment>
<sequence length="157" mass="17952">MGDAFMLPEADRLPEAPPWGGERIHDVPGVRRASGENCTPDPTARSVRHRPPATGNRQPATGNRQPTEQDMRDVLDQFGYESPFVIDNGHVWTHGLGEQRRYALQHTLRYQIWEIDQPHLLHAHGRSLTGHLPPEDQQYEFARIRDTFTQQIVTTDD</sequence>
<keyword evidence="3" id="KW-1185">Reference proteome</keyword>
<accession>A0AAE4CB60</accession>
<reference evidence="2" key="1">
    <citation type="submission" date="2023-07" db="EMBL/GenBank/DDBJ databases">
        <title>Sequencing the genomes of 1000 actinobacteria strains.</title>
        <authorList>
            <person name="Klenk H.-P."/>
        </authorList>
    </citation>
    <scope>NUCLEOTIDE SEQUENCE</scope>
    <source>
        <strain evidence="2">DSM 44707</strain>
    </source>
</reference>
<dbReference type="EMBL" id="JAVDYB010000001">
    <property type="protein sequence ID" value="MDR7277722.1"/>
    <property type="molecule type" value="Genomic_DNA"/>
</dbReference>
<feature type="region of interest" description="Disordered" evidence="1">
    <location>
        <begin position="1"/>
        <end position="71"/>
    </location>
</feature>
<feature type="compositionally biased region" description="Polar residues" evidence="1">
    <location>
        <begin position="55"/>
        <end position="66"/>
    </location>
</feature>
<evidence type="ECO:0000256" key="1">
    <source>
        <dbReference type="SAM" id="MobiDB-lite"/>
    </source>
</evidence>